<feature type="compositionally biased region" description="Basic and acidic residues" evidence="1">
    <location>
        <begin position="124"/>
        <end position="133"/>
    </location>
</feature>
<dbReference type="GO" id="GO:0003713">
    <property type="term" value="F:transcription coactivator activity"/>
    <property type="evidence" value="ECO:0007669"/>
    <property type="project" value="TreeGrafter"/>
</dbReference>
<evidence type="ECO:0000313" key="3">
    <source>
        <dbReference type="Proteomes" id="UP000887578"/>
    </source>
</evidence>
<accession>A0A914P1M0</accession>
<evidence type="ECO:0000313" key="4">
    <source>
        <dbReference type="WBParaSite" id="PDA_v2.g11697.t1"/>
    </source>
</evidence>
<name>A0A914P1M0_9BILA</name>
<feature type="compositionally biased region" description="Basic residues" evidence="1">
    <location>
        <begin position="583"/>
        <end position="593"/>
    </location>
</feature>
<dbReference type="GO" id="GO:0045944">
    <property type="term" value="P:positive regulation of transcription by RNA polymerase II"/>
    <property type="evidence" value="ECO:0007669"/>
    <property type="project" value="TreeGrafter"/>
</dbReference>
<feature type="compositionally biased region" description="Polar residues" evidence="1">
    <location>
        <begin position="215"/>
        <end position="224"/>
    </location>
</feature>
<dbReference type="WBParaSite" id="PDA_v2.g11697.t1">
    <property type="protein sequence ID" value="PDA_v2.g11697.t1"/>
    <property type="gene ID" value="PDA_v2.g11697"/>
</dbReference>
<dbReference type="Proteomes" id="UP000887578">
    <property type="component" value="Unplaced"/>
</dbReference>
<feature type="compositionally biased region" description="Basic and acidic residues" evidence="1">
    <location>
        <begin position="94"/>
        <end position="109"/>
    </location>
</feature>
<dbReference type="PANTHER" id="PTHR12181">
    <property type="entry name" value="LIPIN"/>
    <property type="match status" value="1"/>
</dbReference>
<dbReference type="GO" id="GO:0019432">
    <property type="term" value="P:triglyceride biosynthetic process"/>
    <property type="evidence" value="ECO:0007669"/>
    <property type="project" value="TreeGrafter"/>
</dbReference>
<feature type="compositionally biased region" description="Polar residues" evidence="1">
    <location>
        <begin position="19"/>
        <end position="38"/>
    </location>
</feature>
<feature type="compositionally biased region" description="Polar residues" evidence="1">
    <location>
        <begin position="73"/>
        <end position="82"/>
    </location>
</feature>
<feature type="domain" description="LNS2/PITP" evidence="2">
    <location>
        <begin position="339"/>
        <end position="494"/>
    </location>
</feature>
<evidence type="ECO:0000259" key="2">
    <source>
        <dbReference type="SMART" id="SM00775"/>
    </source>
</evidence>
<dbReference type="PANTHER" id="PTHR12181:SF12">
    <property type="entry name" value="PHOSPHATIDATE PHOSPHATASE"/>
    <property type="match status" value="1"/>
</dbReference>
<proteinExistence type="predicted"/>
<dbReference type="GO" id="GO:0009062">
    <property type="term" value="P:fatty acid catabolic process"/>
    <property type="evidence" value="ECO:0007669"/>
    <property type="project" value="TreeGrafter"/>
</dbReference>
<dbReference type="InterPro" id="IPR013209">
    <property type="entry name" value="LNS2"/>
</dbReference>
<dbReference type="InterPro" id="IPR026058">
    <property type="entry name" value="LIPIN"/>
</dbReference>
<dbReference type="AlphaFoldDB" id="A0A914P1M0"/>
<keyword evidence="3" id="KW-1185">Reference proteome</keyword>
<sequence>MPKGKVTKKPGEKLDMNEPGTSSLRKPQEVKTQPSTPVKSVKFAAPPSPRSSTESTSDGSDSEETIEADSETKTGIPSSSSLDIIADGALSDSEVDKTRKSPEVHDDTVWKWGEFPQSTTIAAETKKEKDPKAKTSPSSWWWFLGKSAPEPKGDEVYLDDLLNKEADPEQMEKYLGRSSKKSCSSTDDSGNGKSGHGTPTSALSMDSLNTDHGESTTPIPTPTQAEIKKAVEKKTAIELEMLAGTDQYDGEPTAKFTKEIKERQKSGNSTSDASIVSEEEPVPMAQTSYIRSLRLSSDELKSLQLQYGSNEARFSVTTKFQGTSWCSCHIYLFKYSDRIVISDIDGTITKSDVLGHVIAAIGGQWAHAGVAELYSRIKQNGYKMVYLSSRAIGQSHYTKTYLQSLAQGSKSLPDGPVLLSPMSVLMAFRKEVIERKPEEFKIACLSDLKSLFPIKHPFYAGFGNRETDVRSYAAVDIPAERILIINPSGTVKRADAGGFSSSYSMMAMEMVDYLFPPLHLAPRRTSEDGGENGIKMEKMRANFTKPETCSTFTHWRTTDTVIVEDELAAYERKRKEMADKNKKASKNKKIARR</sequence>
<dbReference type="SUPFAM" id="SSF56784">
    <property type="entry name" value="HAD-like"/>
    <property type="match status" value="1"/>
</dbReference>
<dbReference type="InterPro" id="IPR031315">
    <property type="entry name" value="LNS2/PITP"/>
</dbReference>
<dbReference type="SMART" id="SM00775">
    <property type="entry name" value="LNS2"/>
    <property type="match status" value="1"/>
</dbReference>
<feature type="region of interest" description="Disordered" evidence="1">
    <location>
        <begin position="1"/>
        <end position="225"/>
    </location>
</feature>
<dbReference type="GO" id="GO:0008195">
    <property type="term" value="F:phosphatidate phosphatase activity"/>
    <property type="evidence" value="ECO:0007669"/>
    <property type="project" value="TreeGrafter"/>
</dbReference>
<protein>
    <submittedName>
        <fullName evidence="4">LNS2/PITP domain-containing protein</fullName>
    </submittedName>
</protein>
<dbReference type="InterPro" id="IPR036412">
    <property type="entry name" value="HAD-like_sf"/>
</dbReference>
<feature type="compositionally biased region" description="Polar residues" evidence="1">
    <location>
        <begin position="197"/>
        <end position="208"/>
    </location>
</feature>
<dbReference type="Pfam" id="PF08235">
    <property type="entry name" value="LNS2"/>
    <property type="match status" value="1"/>
</dbReference>
<feature type="compositionally biased region" description="Low complexity" evidence="1">
    <location>
        <begin position="50"/>
        <end position="59"/>
    </location>
</feature>
<feature type="region of interest" description="Disordered" evidence="1">
    <location>
        <begin position="574"/>
        <end position="593"/>
    </location>
</feature>
<dbReference type="GO" id="GO:0005634">
    <property type="term" value="C:nucleus"/>
    <property type="evidence" value="ECO:0007669"/>
    <property type="project" value="TreeGrafter"/>
</dbReference>
<organism evidence="3 4">
    <name type="scientific">Panagrolaimus davidi</name>
    <dbReference type="NCBI Taxonomy" id="227884"/>
    <lineage>
        <taxon>Eukaryota</taxon>
        <taxon>Metazoa</taxon>
        <taxon>Ecdysozoa</taxon>
        <taxon>Nematoda</taxon>
        <taxon>Chromadorea</taxon>
        <taxon>Rhabditida</taxon>
        <taxon>Tylenchina</taxon>
        <taxon>Panagrolaimomorpha</taxon>
        <taxon>Panagrolaimoidea</taxon>
        <taxon>Panagrolaimidae</taxon>
        <taxon>Panagrolaimus</taxon>
    </lineage>
</organism>
<feature type="region of interest" description="Disordered" evidence="1">
    <location>
        <begin position="260"/>
        <end position="280"/>
    </location>
</feature>
<feature type="compositionally biased region" description="Acidic residues" evidence="1">
    <location>
        <begin position="60"/>
        <end position="69"/>
    </location>
</feature>
<feature type="compositionally biased region" description="Basic and acidic residues" evidence="1">
    <location>
        <begin position="149"/>
        <end position="175"/>
    </location>
</feature>
<dbReference type="GO" id="GO:0032869">
    <property type="term" value="P:cellular response to insulin stimulus"/>
    <property type="evidence" value="ECO:0007669"/>
    <property type="project" value="TreeGrafter"/>
</dbReference>
<evidence type="ECO:0000256" key="1">
    <source>
        <dbReference type="SAM" id="MobiDB-lite"/>
    </source>
</evidence>
<reference evidence="4" key="1">
    <citation type="submission" date="2022-11" db="UniProtKB">
        <authorList>
            <consortium name="WormBaseParasite"/>
        </authorList>
    </citation>
    <scope>IDENTIFICATION</scope>
</reference>